<dbReference type="PANTHER" id="PTHR43542">
    <property type="entry name" value="METHYLTRANSFERASE"/>
    <property type="match status" value="1"/>
</dbReference>
<evidence type="ECO:0000313" key="3">
    <source>
        <dbReference type="EMBL" id="TSE25285.1"/>
    </source>
</evidence>
<dbReference type="AlphaFoldDB" id="A0A554WNZ3"/>
<name>A0A554WNZ3_9BURK</name>
<organism evidence="3 4">
    <name type="scientific">Tepidimonas sediminis</name>
    <dbReference type="NCBI Taxonomy" id="2588941"/>
    <lineage>
        <taxon>Bacteria</taxon>
        <taxon>Pseudomonadati</taxon>
        <taxon>Pseudomonadota</taxon>
        <taxon>Betaproteobacteria</taxon>
        <taxon>Burkholderiales</taxon>
        <taxon>Tepidimonas</taxon>
    </lineage>
</organism>
<accession>A0A554WNZ3</accession>
<keyword evidence="4" id="KW-1185">Reference proteome</keyword>
<evidence type="ECO:0000256" key="2">
    <source>
        <dbReference type="ARBA" id="ARBA00022679"/>
    </source>
</evidence>
<dbReference type="SUPFAM" id="SSF53335">
    <property type="entry name" value="S-adenosyl-L-methionine-dependent methyltransferases"/>
    <property type="match status" value="1"/>
</dbReference>
<dbReference type="InterPro" id="IPR004398">
    <property type="entry name" value="RNA_MeTrfase_RsmD"/>
</dbReference>
<dbReference type="Pfam" id="PF03602">
    <property type="entry name" value="Cons_hypoth95"/>
    <property type="match status" value="1"/>
</dbReference>
<dbReference type="PANTHER" id="PTHR43542:SF1">
    <property type="entry name" value="METHYLTRANSFERASE"/>
    <property type="match status" value="1"/>
</dbReference>
<keyword evidence="2 3" id="KW-0808">Transferase</keyword>
<proteinExistence type="predicted"/>
<keyword evidence="1 3" id="KW-0489">Methyltransferase</keyword>
<evidence type="ECO:0000313" key="4">
    <source>
        <dbReference type="Proteomes" id="UP000320225"/>
    </source>
</evidence>
<comment type="caution">
    <text evidence="3">The sequence shown here is derived from an EMBL/GenBank/DDBJ whole genome shotgun (WGS) entry which is preliminary data.</text>
</comment>
<reference evidence="3 4" key="1">
    <citation type="submission" date="2019-07" db="EMBL/GenBank/DDBJ databases">
        <title>Tepidimonas sediminis YIM 72259 draft genome.</title>
        <authorList>
            <person name="Da Costa M.S."/>
            <person name="Froufe H.J.C."/>
            <person name="Egas C."/>
            <person name="Albuquerque L."/>
        </authorList>
    </citation>
    <scope>NUCLEOTIDE SEQUENCE [LARGE SCALE GENOMIC DNA]</scope>
    <source>
        <strain evidence="3 4">YIM 72259</strain>
    </source>
</reference>
<evidence type="ECO:0000256" key="1">
    <source>
        <dbReference type="ARBA" id="ARBA00022603"/>
    </source>
</evidence>
<dbReference type="PIRSF" id="PIRSF004553">
    <property type="entry name" value="CHP00095"/>
    <property type="match status" value="1"/>
</dbReference>
<dbReference type="Gene3D" id="3.40.50.150">
    <property type="entry name" value="Vaccinia Virus protein VP39"/>
    <property type="match status" value="1"/>
</dbReference>
<dbReference type="InterPro" id="IPR029063">
    <property type="entry name" value="SAM-dependent_MTases_sf"/>
</dbReference>
<dbReference type="Proteomes" id="UP000320225">
    <property type="component" value="Unassembled WGS sequence"/>
</dbReference>
<dbReference type="CDD" id="cd02440">
    <property type="entry name" value="AdoMet_MTases"/>
    <property type="match status" value="1"/>
</dbReference>
<dbReference type="EC" id="2.1.1.171" evidence="3"/>
<sequence>MSAPVRRGAPPGEVRIVGGRWRRSKLLVPPLPGLRPTPDRVRETLFNWLGQHLHGWRCVDAFAGTGALGLEAASRGAVEVVLVERQPQLLRALHEHVQRLQGASDVVRVVGGEALGVLAGLPAARWHLVLLDPPFDGGAALFEAALRQARRLVAADGLAYLEAPQPWDEARLASLGWTLQRHLRAGQVHAHLLRPFDNPQP</sequence>
<dbReference type="GO" id="GO:0052913">
    <property type="term" value="F:16S rRNA (guanine(966)-N(2))-methyltransferase activity"/>
    <property type="evidence" value="ECO:0007669"/>
    <property type="project" value="UniProtKB-EC"/>
</dbReference>
<gene>
    <name evidence="3" type="primary">rsmD</name>
    <name evidence="3" type="ORF">Tsedi_01534</name>
</gene>
<protein>
    <submittedName>
        <fullName evidence="3">Ribosomal RNA small subunit methyltransferase D</fullName>
        <ecNumber evidence="3">2.1.1.171</ecNumber>
    </submittedName>
</protein>
<dbReference type="EMBL" id="VJND01000008">
    <property type="protein sequence ID" value="TSE25285.1"/>
    <property type="molecule type" value="Genomic_DNA"/>
</dbReference>
<dbReference type="NCBIfam" id="TIGR00095">
    <property type="entry name" value="16S rRNA (guanine(966)-N(2))-methyltransferase RsmD"/>
    <property type="match status" value="1"/>
</dbReference>